<dbReference type="Proteomes" id="UP000184038">
    <property type="component" value="Unassembled WGS sequence"/>
</dbReference>
<dbReference type="PANTHER" id="PTHR42879:SF2">
    <property type="entry name" value="3-OXOACYL-[ACYL-CARRIER-PROTEIN] REDUCTASE FABG"/>
    <property type="match status" value="1"/>
</dbReference>
<dbReference type="STRING" id="1120996.SAMN02746066_01708"/>
<dbReference type="RefSeq" id="WP_073286019.1">
    <property type="nucleotide sequence ID" value="NZ_FRCP01000009.1"/>
</dbReference>
<comment type="similarity">
    <text evidence="1">Belongs to the short-chain dehydrogenases/reductases (SDR) family.</text>
</comment>
<evidence type="ECO:0000313" key="5">
    <source>
        <dbReference type="Proteomes" id="UP000184038"/>
    </source>
</evidence>
<keyword evidence="3" id="KW-0753">Steroid metabolism</keyword>
<dbReference type="OrthoDB" id="1738245at2"/>
<dbReference type="PANTHER" id="PTHR42879">
    <property type="entry name" value="3-OXOACYL-(ACYL-CARRIER-PROTEIN) REDUCTASE"/>
    <property type="match status" value="1"/>
</dbReference>
<evidence type="ECO:0000256" key="2">
    <source>
        <dbReference type="ARBA" id="ARBA00023002"/>
    </source>
</evidence>
<dbReference type="InterPro" id="IPR002347">
    <property type="entry name" value="SDR_fam"/>
</dbReference>
<accession>A0A1M7I890</accession>
<dbReference type="EMBL" id="FRCP01000009">
    <property type="protein sequence ID" value="SHM36657.1"/>
    <property type="molecule type" value="Genomic_DNA"/>
</dbReference>
<dbReference type="InterPro" id="IPR050259">
    <property type="entry name" value="SDR"/>
</dbReference>
<dbReference type="InterPro" id="IPR020904">
    <property type="entry name" value="Sc_DH/Rdtase_CS"/>
</dbReference>
<keyword evidence="2" id="KW-0560">Oxidoreductase</keyword>
<reference evidence="4 5" key="1">
    <citation type="submission" date="2016-11" db="EMBL/GenBank/DDBJ databases">
        <authorList>
            <person name="Jaros S."/>
            <person name="Januszkiewicz K."/>
            <person name="Wedrychowicz H."/>
        </authorList>
    </citation>
    <scope>NUCLEOTIDE SEQUENCE [LARGE SCALE GENOMIC DNA]</scope>
    <source>
        <strain evidence="4 5">DSM 15930</strain>
    </source>
</reference>
<dbReference type="InterPro" id="IPR036291">
    <property type="entry name" value="NAD(P)-bd_dom_sf"/>
</dbReference>
<name>A0A1M7I890_9FIRM</name>
<dbReference type="PROSITE" id="PS00061">
    <property type="entry name" value="ADH_SHORT"/>
    <property type="match status" value="1"/>
</dbReference>
<dbReference type="AlphaFoldDB" id="A0A1M7I890"/>
<dbReference type="FunFam" id="3.40.50.720:FF:000084">
    <property type="entry name" value="Short-chain dehydrogenase reductase"/>
    <property type="match status" value="1"/>
</dbReference>
<gene>
    <name evidence="4" type="ORF">SAMN02746066_01708</name>
</gene>
<evidence type="ECO:0000256" key="1">
    <source>
        <dbReference type="ARBA" id="ARBA00006484"/>
    </source>
</evidence>
<dbReference type="CDD" id="cd05233">
    <property type="entry name" value="SDR_c"/>
    <property type="match status" value="1"/>
</dbReference>
<dbReference type="GO" id="GO:0008206">
    <property type="term" value="P:bile acid metabolic process"/>
    <property type="evidence" value="ECO:0007669"/>
    <property type="project" value="UniProtKB-ARBA"/>
</dbReference>
<dbReference type="Pfam" id="PF13561">
    <property type="entry name" value="adh_short_C2"/>
    <property type="match status" value="1"/>
</dbReference>
<evidence type="ECO:0000313" key="4">
    <source>
        <dbReference type="EMBL" id="SHM36657.1"/>
    </source>
</evidence>
<proteinExistence type="inferred from homology"/>
<keyword evidence="3" id="KW-0443">Lipid metabolism</keyword>
<dbReference type="PRINTS" id="PR00081">
    <property type="entry name" value="GDHRDH"/>
</dbReference>
<sequence>MDKQRIAFVSGSTRGIGLAVAKALLDKGCMVIGNSRTKELDVHHELRSRDNYLYIQGDVTQEEDVSYIFKRIIKTYGRIDVLVNNVGMTSRKSFIASTEKDYDEMFRTNLLGAVHCSKYALKNMIFNKYGRIINISSIAGTNALPFEVLYSSSKAALIGLTKGIAKEYASKGVTCNVIAPGVIDTGAGNYDDIKKSIPTSQIGSPEDVAGLVAYLSSEEAAYITGQVIKIDGGLFI</sequence>
<dbReference type="SUPFAM" id="SSF51735">
    <property type="entry name" value="NAD(P)-binding Rossmann-fold domains"/>
    <property type="match status" value="1"/>
</dbReference>
<organism evidence="4 5">
    <name type="scientific">Anaerosporobacter mobilis DSM 15930</name>
    <dbReference type="NCBI Taxonomy" id="1120996"/>
    <lineage>
        <taxon>Bacteria</taxon>
        <taxon>Bacillati</taxon>
        <taxon>Bacillota</taxon>
        <taxon>Clostridia</taxon>
        <taxon>Lachnospirales</taxon>
        <taxon>Lachnospiraceae</taxon>
        <taxon>Anaerosporobacter</taxon>
    </lineage>
</organism>
<keyword evidence="5" id="KW-1185">Reference proteome</keyword>
<evidence type="ECO:0000256" key="3">
    <source>
        <dbReference type="ARBA" id="ARBA00023221"/>
    </source>
</evidence>
<dbReference type="GO" id="GO:0016491">
    <property type="term" value="F:oxidoreductase activity"/>
    <property type="evidence" value="ECO:0007669"/>
    <property type="project" value="UniProtKB-KW"/>
</dbReference>
<dbReference type="PRINTS" id="PR00080">
    <property type="entry name" value="SDRFAMILY"/>
</dbReference>
<protein>
    <submittedName>
        <fullName evidence="4">3-oxoacyl-[acyl-carrier protein] reductase</fullName>
    </submittedName>
</protein>
<dbReference type="Gene3D" id="3.40.50.720">
    <property type="entry name" value="NAD(P)-binding Rossmann-like Domain"/>
    <property type="match status" value="1"/>
</dbReference>